<proteinExistence type="predicted"/>
<feature type="transmembrane region" description="Helical" evidence="1">
    <location>
        <begin position="21"/>
        <end position="43"/>
    </location>
</feature>
<organism evidence="2 3">
    <name type="scientific">Methanocaldococcus lauensis</name>
    <dbReference type="NCBI Taxonomy" id="2546128"/>
    <lineage>
        <taxon>Archaea</taxon>
        <taxon>Methanobacteriati</taxon>
        <taxon>Methanobacteriota</taxon>
        <taxon>Methanomada group</taxon>
        <taxon>Methanococci</taxon>
        <taxon>Methanococcales</taxon>
        <taxon>Methanocaldococcaceae</taxon>
        <taxon>Methanocaldococcus</taxon>
    </lineage>
</organism>
<name>A0A8D6SUZ5_9EURY</name>
<dbReference type="Proteomes" id="UP000679213">
    <property type="component" value="Chromosome I"/>
</dbReference>
<keyword evidence="3" id="KW-1185">Reference proteome</keyword>
<dbReference type="RefSeq" id="WP_214399421.1">
    <property type="nucleotide sequence ID" value="NZ_LR792632.1"/>
</dbReference>
<feature type="transmembrane region" description="Helical" evidence="1">
    <location>
        <begin position="247"/>
        <end position="272"/>
    </location>
</feature>
<accession>A0A8D6SUZ5</accession>
<feature type="transmembrane region" description="Helical" evidence="1">
    <location>
        <begin position="114"/>
        <end position="142"/>
    </location>
</feature>
<evidence type="ECO:0000313" key="3">
    <source>
        <dbReference type="Proteomes" id="UP000679213"/>
    </source>
</evidence>
<feature type="transmembrane region" description="Helical" evidence="1">
    <location>
        <begin position="202"/>
        <end position="227"/>
    </location>
</feature>
<keyword evidence="1" id="KW-1133">Transmembrane helix</keyword>
<dbReference type="KEGG" id="mesg:MLAUSG7_1056"/>
<protein>
    <submittedName>
        <fullName evidence="2">Uncharacterized protein</fullName>
    </submittedName>
</protein>
<evidence type="ECO:0000256" key="1">
    <source>
        <dbReference type="SAM" id="Phobius"/>
    </source>
</evidence>
<gene>
    <name evidence="2" type="ORF">MLAUSG7_1056</name>
</gene>
<dbReference type="GeneID" id="65883854"/>
<reference evidence="2 3" key="1">
    <citation type="submission" date="2020-04" db="EMBL/GenBank/DDBJ databases">
        <authorList>
            <consortium name="Genoscope - CEA"/>
            <person name="William W."/>
        </authorList>
    </citation>
    <scope>NUCLEOTIDE SEQUENCE [LARGE SCALE GENOMIC DNA]</scope>
    <source>
        <strain evidence="2 3">SG7</strain>
    </source>
</reference>
<keyword evidence="1" id="KW-0812">Transmembrane</keyword>
<dbReference type="AlphaFoldDB" id="A0A8D6SUZ5"/>
<dbReference type="InterPro" id="IPR025098">
    <property type="entry name" value="DUF4013"/>
</dbReference>
<sequence>MRKIDEYISEAFKYAFSDIKKGLVGGFLYAISGTLGVLISVVFARLINPMSMSYHNFGGKLTMFFGITLIIFLIGLIVGFLVDGYYVRVMRTTVEGSNELPEWSNITDLLIRGFLYAVGVFILLVIFLLPLIILLIIGAYYIITQHNIGNGLILLFASLVISIPFFIVYVFYTPLAEVNYSVKGFLGFFEFKRIFRLMSIKYIILVILIMVITFIINAVIYSFFAFVKYMFLFSSIKYSPYNLTSTLSMPMLIVDLISYAVTGFVGFFMSLFSKRAYSLYYKDKVEENIS</sequence>
<dbReference type="EMBL" id="LR792632">
    <property type="protein sequence ID" value="CAB3289102.1"/>
    <property type="molecule type" value="Genomic_DNA"/>
</dbReference>
<feature type="transmembrane region" description="Helical" evidence="1">
    <location>
        <begin position="63"/>
        <end position="82"/>
    </location>
</feature>
<evidence type="ECO:0000313" key="2">
    <source>
        <dbReference type="EMBL" id="CAB3289102.1"/>
    </source>
</evidence>
<keyword evidence="1" id="KW-0472">Membrane</keyword>
<feature type="transmembrane region" description="Helical" evidence="1">
    <location>
        <begin position="148"/>
        <end position="172"/>
    </location>
</feature>
<dbReference type="Pfam" id="PF13197">
    <property type="entry name" value="DUF4013"/>
    <property type="match status" value="1"/>
</dbReference>